<proteinExistence type="predicted"/>
<name>A0A8J6BMI0_ZIZPA</name>
<comment type="caution">
    <text evidence="2">The sequence shown here is derived from an EMBL/GenBank/DDBJ whole genome shotgun (WGS) entry which is preliminary data.</text>
</comment>
<accession>A0A8J6BMI0</accession>
<dbReference type="Proteomes" id="UP000729402">
    <property type="component" value="Unassembled WGS sequence"/>
</dbReference>
<gene>
    <name evidence="2" type="ORF">GUJ93_ZPchr0010g9906</name>
</gene>
<dbReference type="AlphaFoldDB" id="A0A8J6BMI0"/>
<evidence type="ECO:0000313" key="2">
    <source>
        <dbReference type="EMBL" id="KAG8088001.1"/>
    </source>
</evidence>
<dbReference type="Pfam" id="PF12937">
    <property type="entry name" value="F-box-like"/>
    <property type="match status" value="1"/>
</dbReference>
<organism evidence="2 3">
    <name type="scientific">Zizania palustris</name>
    <name type="common">Northern wild rice</name>
    <dbReference type="NCBI Taxonomy" id="103762"/>
    <lineage>
        <taxon>Eukaryota</taxon>
        <taxon>Viridiplantae</taxon>
        <taxon>Streptophyta</taxon>
        <taxon>Embryophyta</taxon>
        <taxon>Tracheophyta</taxon>
        <taxon>Spermatophyta</taxon>
        <taxon>Magnoliopsida</taxon>
        <taxon>Liliopsida</taxon>
        <taxon>Poales</taxon>
        <taxon>Poaceae</taxon>
        <taxon>BOP clade</taxon>
        <taxon>Oryzoideae</taxon>
        <taxon>Oryzeae</taxon>
        <taxon>Zizaniinae</taxon>
        <taxon>Zizania</taxon>
    </lineage>
</organism>
<keyword evidence="3" id="KW-1185">Reference proteome</keyword>
<reference evidence="2" key="2">
    <citation type="submission" date="2021-02" db="EMBL/GenBank/DDBJ databases">
        <authorList>
            <person name="Kimball J.A."/>
            <person name="Haas M.W."/>
            <person name="Macchietto M."/>
            <person name="Kono T."/>
            <person name="Duquette J."/>
            <person name="Shao M."/>
        </authorList>
    </citation>
    <scope>NUCLEOTIDE SEQUENCE</scope>
    <source>
        <tissue evidence="2">Fresh leaf tissue</tissue>
    </source>
</reference>
<dbReference type="PANTHER" id="PTHR36140">
    <property type="entry name" value="F-BOX DOMAIN-CONTAINING PROTEIN-RELATED"/>
    <property type="match status" value="1"/>
</dbReference>
<reference evidence="2" key="1">
    <citation type="journal article" date="2021" name="bioRxiv">
        <title>Whole Genome Assembly and Annotation of Northern Wild Rice, Zizania palustris L., Supports a Whole Genome Duplication in the Zizania Genus.</title>
        <authorList>
            <person name="Haas M."/>
            <person name="Kono T."/>
            <person name="Macchietto M."/>
            <person name="Millas R."/>
            <person name="McGilp L."/>
            <person name="Shao M."/>
            <person name="Duquette J."/>
            <person name="Hirsch C.N."/>
            <person name="Kimball J."/>
        </authorList>
    </citation>
    <scope>NUCLEOTIDE SEQUENCE</scope>
    <source>
        <tissue evidence="2">Fresh leaf tissue</tissue>
    </source>
</reference>
<evidence type="ECO:0000313" key="3">
    <source>
        <dbReference type="Proteomes" id="UP000729402"/>
    </source>
</evidence>
<feature type="domain" description="F-box" evidence="1">
    <location>
        <begin position="33"/>
        <end position="67"/>
    </location>
</feature>
<dbReference type="OrthoDB" id="618196at2759"/>
<dbReference type="EMBL" id="JAAALK010000082">
    <property type="protein sequence ID" value="KAG8088001.1"/>
    <property type="molecule type" value="Genomic_DNA"/>
</dbReference>
<protein>
    <recommendedName>
        <fullName evidence="1">F-box domain-containing protein</fullName>
    </recommendedName>
</protein>
<dbReference type="InterPro" id="IPR001810">
    <property type="entry name" value="F-box_dom"/>
</dbReference>
<dbReference type="PANTHER" id="PTHR36140:SF1">
    <property type="entry name" value="F-BOX DOMAIN CONTAINING PROTEIN, EXPRESSED"/>
    <property type="match status" value="1"/>
</dbReference>
<evidence type="ECO:0000259" key="1">
    <source>
        <dbReference type="Pfam" id="PF12937"/>
    </source>
</evidence>
<sequence>MPVDGDGWLFPSVVASNKQPKLILPAEADGFPPNDELLLVFAASSLDNDDLVRCATTCRRWRRLVAHATHYICRLKSPSKRFLCAITIGFFHQSHLDDSGAAPRFVPFPSFSSSMCAHVFHDDLFRNSRLIASHNGLLVLELRRASRAAALRLAVCNPVAGDVCILPTLSGKDRPGHYACALLTADDLVETVDPLPPGSTAFCLFLIYKRRNFTVSRCYSFDTRAMGVNTIAYLHIDRKIKSALLALL</sequence>